<proteinExistence type="predicted"/>
<dbReference type="PANTHER" id="PTHR43064:SF1">
    <property type="entry name" value="SLL1489 PROTEIN"/>
    <property type="match status" value="1"/>
</dbReference>
<dbReference type="Proteomes" id="UP000823935">
    <property type="component" value="Unassembled WGS sequence"/>
</dbReference>
<sequence>MDIKEILKQVRDHTLSVEEADAALKSYGFDEMGYAKLDVDRKARTGFAEVIYCSGKADEHLLHIFGRLLEEQGEVLGTRASAHQYELIRREYPQVQYDPLSRILKIEKPDKALEGMIAVCTAGTADISVAEEAAQTAEFFGTKAERIYDVGVSGIHRLLSRTELIQKANCVVAVAGMEGALASVLGGLVSRPVIAVPTSVGYGANFGGMAALLTMINSCANGISVVNIDNGYGAGYIATQINRLAVKGV</sequence>
<dbReference type="AlphaFoldDB" id="A0A9D1JL59"/>
<reference evidence="2" key="2">
    <citation type="journal article" date="2021" name="PeerJ">
        <title>Extensive microbial diversity within the chicken gut microbiome revealed by metagenomics and culture.</title>
        <authorList>
            <person name="Gilroy R."/>
            <person name="Ravi A."/>
            <person name="Getino M."/>
            <person name="Pursley I."/>
            <person name="Horton D.L."/>
            <person name="Alikhan N.F."/>
            <person name="Baker D."/>
            <person name="Gharbi K."/>
            <person name="Hall N."/>
            <person name="Watson M."/>
            <person name="Adriaenssens E.M."/>
            <person name="Foster-Nyarko E."/>
            <person name="Jarju S."/>
            <person name="Secka A."/>
            <person name="Antonio M."/>
            <person name="Oren A."/>
            <person name="Chaudhuri R.R."/>
            <person name="La Ragione R."/>
            <person name="Hildebrand F."/>
            <person name="Pallen M.J."/>
        </authorList>
    </citation>
    <scope>NUCLEOTIDE SEQUENCE</scope>
    <source>
        <strain evidence="2">CHK190-19873</strain>
    </source>
</reference>
<evidence type="ECO:0000313" key="3">
    <source>
        <dbReference type="Proteomes" id="UP000823935"/>
    </source>
</evidence>
<dbReference type="EMBL" id="DVIQ01000067">
    <property type="protein sequence ID" value="HIS32059.1"/>
    <property type="molecule type" value="Genomic_DNA"/>
</dbReference>
<comment type="caution">
    <text evidence="2">The sequence shown here is derived from an EMBL/GenBank/DDBJ whole genome shotgun (WGS) entry which is preliminary data.</text>
</comment>
<dbReference type="Gene3D" id="3.40.50.1970">
    <property type="match status" value="1"/>
</dbReference>
<dbReference type="SUPFAM" id="SSF52255">
    <property type="entry name" value="N5-CAIR mutase (phosphoribosylaminoimidazole carboxylase, PurE)"/>
    <property type="match status" value="1"/>
</dbReference>
<dbReference type="GO" id="GO:0016787">
    <property type="term" value="F:hydrolase activity"/>
    <property type="evidence" value="ECO:0007669"/>
    <property type="project" value="InterPro"/>
</dbReference>
<evidence type="ECO:0000313" key="2">
    <source>
        <dbReference type="EMBL" id="HIS32059.1"/>
    </source>
</evidence>
<dbReference type="SMART" id="SM01001">
    <property type="entry name" value="AIRC"/>
    <property type="match status" value="1"/>
</dbReference>
<name>A0A9D1JL59_9FIRM</name>
<dbReference type="InterPro" id="IPR039476">
    <property type="entry name" value="P2CMN_synthase_LarB"/>
</dbReference>
<organism evidence="2 3">
    <name type="scientific">Candidatus Limivivens intestinipullorum</name>
    <dbReference type="NCBI Taxonomy" id="2840858"/>
    <lineage>
        <taxon>Bacteria</taxon>
        <taxon>Bacillati</taxon>
        <taxon>Bacillota</taxon>
        <taxon>Clostridia</taxon>
        <taxon>Lachnospirales</taxon>
        <taxon>Lachnospiraceae</taxon>
        <taxon>Lachnospiraceae incertae sedis</taxon>
        <taxon>Candidatus Limivivens</taxon>
    </lineage>
</organism>
<protein>
    <submittedName>
        <fullName evidence="2">Nickel pincer cofactor biosynthesis protein LarB</fullName>
    </submittedName>
</protein>
<accession>A0A9D1JL59</accession>
<gene>
    <name evidence="2" type="primary">larB</name>
    <name evidence="2" type="ORF">IAB44_11015</name>
</gene>
<evidence type="ECO:0000259" key="1">
    <source>
        <dbReference type="SMART" id="SM01001"/>
    </source>
</evidence>
<reference evidence="2" key="1">
    <citation type="submission" date="2020-10" db="EMBL/GenBank/DDBJ databases">
        <authorList>
            <person name="Gilroy R."/>
        </authorList>
    </citation>
    <scope>NUCLEOTIDE SEQUENCE</scope>
    <source>
        <strain evidence="2">CHK190-19873</strain>
    </source>
</reference>
<dbReference type="Pfam" id="PF00731">
    <property type="entry name" value="AIRC"/>
    <property type="match status" value="1"/>
</dbReference>
<dbReference type="GO" id="GO:0006189">
    <property type="term" value="P:'de novo' IMP biosynthetic process"/>
    <property type="evidence" value="ECO:0007669"/>
    <property type="project" value="InterPro"/>
</dbReference>
<dbReference type="NCBIfam" id="NF033503">
    <property type="entry name" value="LarB"/>
    <property type="match status" value="1"/>
</dbReference>
<dbReference type="InterPro" id="IPR000031">
    <property type="entry name" value="PurE_dom"/>
</dbReference>
<dbReference type="PANTHER" id="PTHR43064">
    <property type="entry name" value="PHOSPHORIBOSYLAMINOIMIDAZOLE CARBOXYLASE-RELATED"/>
    <property type="match status" value="1"/>
</dbReference>
<feature type="domain" description="PurE" evidence="1">
    <location>
        <begin position="115"/>
        <end position="247"/>
    </location>
</feature>